<keyword evidence="2 4" id="KW-0503">Monooxygenase</keyword>
<accession>A0A508AZ78</accession>
<dbReference type="Pfam" id="PF01494">
    <property type="entry name" value="FAD_binding_3"/>
    <property type="match status" value="1"/>
</dbReference>
<dbReference type="Proteomes" id="UP000320431">
    <property type="component" value="Unassembled WGS sequence"/>
</dbReference>
<dbReference type="SUPFAM" id="SSF51905">
    <property type="entry name" value="FAD/NAD(P)-binding domain"/>
    <property type="match status" value="1"/>
</dbReference>
<dbReference type="InterPro" id="IPR050493">
    <property type="entry name" value="FAD-dep_Monooxygenase_BioMet"/>
</dbReference>
<dbReference type="GO" id="GO:0004497">
    <property type="term" value="F:monooxygenase activity"/>
    <property type="evidence" value="ECO:0007669"/>
    <property type="project" value="UniProtKB-KW"/>
</dbReference>
<dbReference type="RefSeq" id="WP_141481282.1">
    <property type="nucleotide sequence ID" value="NZ_VICD02000049.1"/>
</dbReference>
<proteinExistence type="predicted"/>
<dbReference type="PANTHER" id="PTHR13789">
    <property type="entry name" value="MONOOXYGENASE"/>
    <property type="match status" value="1"/>
</dbReference>
<gene>
    <name evidence="4" type="ORF">FKV24_003505</name>
</gene>
<evidence type="ECO:0000313" key="5">
    <source>
        <dbReference type="Proteomes" id="UP000320431"/>
    </source>
</evidence>
<evidence type="ECO:0000256" key="1">
    <source>
        <dbReference type="ARBA" id="ARBA00023002"/>
    </source>
</evidence>
<dbReference type="EMBL" id="VICD02000049">
    <property type="protein sequence ID" value="KAB8198114.1"/>
    <property type="molecule type" value="Genomic_DNA"/>
</dbReference>
<sequence length="423" mass="46512">MGRALRIAIVGYGTGGQASALMLSADGHQVEVFERAPVLGPVGAGFLLQPVGLAVLWKMGLLDAVIGHGAVVSRLYGQTLQGRPVMDMRYRELDPRLCGLGLQRGALFGLLDAAWQQGRRIHRGCEVVAVDVEAGTLTDAQGRRHAGYDLIVVADGAASALRGQVVPARLDRPYPWGAQWCLVEQGDWPWIDELQQRYVAARRMVGMLPVGTRPGDPVPRLSFFWSLPVAALDRGVGDPQRWRDDVATVWPEAAERLRATEVPTGLAVARYRDAVHRDWSRGRAVLLGDAAHAMSPQLGQGVNMALLDARALREALRGDGSVADALARYQRQRRRHVGIYHFWSRWLTPLFQSGHDVAAWWRDRLFHPLSRVPGGRGQMLRVLTGTRNGWMGRMALEDAFVEALATLTSDSQDSVPRSVAQID</sequence>
<dbReference type="GO" id="GO:0071949">
    <property type="term" value="F:FAD binding"/>
    <property type="evidence" value="ECO:0007669"/>
    <property type="project" value="InterPro"/>
</dbReference>
<organism evidence="4 5">
    <name type="scientific">Marilutibacter maris</name>
    <dbReference type="NCBI Taxonomy" id="1605891"/>
    <lineage>
        <taxon>Bacteria</taxon>
        <taxon>Pseudomonadati</taxon>
        <taxon>Pseudomonadota</taxon>
        <taxon>Gammaproteobacteria</taxon>
        <taxon>Lysobacterales</taxon>
        <taxon>Lysobacteraceae</taxon>
        <taxon>Marilutibacter</taxon>
    </lineage>
</organism>
<dbReference type="Gene3D" id="3.50.50.60">
    <property type="entry name" value="FAD/NAD(P)-binding domain"/>
    <property type="match status" value="1"/>
</dbReference>
<name>A0A508AZ78_9GAMM</name>
<comment type="caution">
    <text evidence="4">The sequence shown here is derived from an EMBL/GenBank/DDBJ whole genome shotgun (WGS) entry which is preliminary data.</text>
</comment>
<evidence type="ECO:0000259" key="3">
    <source>
        <dbReference type="Pfam" id="PF01494"/>
    </source>
</evidence>
<evidence type="ECO:0000313" key="4">
    <source>
        <dbReference type="EMBL" id="KAB8198114.1"/>
    </source>
</evidence>
<dbReference type="InterPro" id="IPR002938">
    <property type="entry name" value="FAD-bd"/>
</dbReference>
<reference evidence="4 5" key="1">
    <citation type="submission" date="2019-10" db="EMBL/GenBank/DDBJ databases">
        <title>Lysobacter alkalisoli sp. nov., isolated from saline-alkaline soil.</title>
        <authorList>
            <person name="Sun J.-Q."/>
        </authorList>
    </citation>
    <scope>NUCLEOTIDE SEQUENCE [LARGE SCALE GENOMIC DNA]</scope>
    <source>
        <strain evidence="4 5">KCTC 42381</strain>
    </source>
</reference>
<evidence type="ECO:0000256" key="2">
    <source>
        <dbReference type="ARBA" id="ARBA00023033"/>
    </source>
</evidence>
<protein>
    <submittedName>
        <fullName evidence="4">FAD-dependent monooxygenase</fullName>
    </submittedName>
</protein>
<dbReference type="PANTHER" id="PTHR13789:SF309">
    <property type="entry name" value="PUTATIVE (AFU_ORTHOLOGUE AFUA_6G14510)-RELATED"/>
    <property type="match status" value="1"/>
</dbReference>
<dbReference type="PRINTS" id="PR00420">
    <property type="entry name" value="RNGMNOXGNASE"/>
</dbReference>
<feature type="domain" description="FAD-binding" evidence="3">
    <location>
        <begin position="7"/>
        <end position="336"/>
    </location>
</feature>
<dbReference type="AlphaFoldDB" id="A0A508AZ78"/>
<keyword evidence="1" id="KW-0560">Oxidoreductase</keyword>
<dbReference type="InterPro" id="IPR036188">
    <property type="entry name" value="FAD/NAD-bd_sf"/>
</dbReference>